<proteinExistence type="predicted"/>
<accession>A0A9Q9DBW2</accession>
<keyword evidence="1" id="KW-1133">Transmembrane helix</keyword>
<geneLocation type="plasmid" evidence="2 4">
    <name>pA</name>
</geneLocation>
<keyword evidence="5" id="KW-1185">Reference proteome</keyword>
<dbReference type="EMBL" id="CP098808">
    <property type="protein sequence ID" value="USJ25749.1"/>
    <property type="molecule type" value="Genomic_DNA"/>
</dbReference>
<keyword evidence="1" id="KW-0812">Transmembrane</keyword>
<evidence type="ECO:0000313" key="3">
    <source>
        <dbReference type="EMBL" id="WFP93140.1"/>
    </source>
</evidence>
<gene>
    <name evidence="2" type="ORF">NE863_25125</name>
    <name evidence="3" type="ORF">P4B07_25755</name>
</gene>
<dbReference type="AlphaFoldDB" id="A0A9Q9DBW2"/>
<dbReference type="KEGG" id="eah:FA04_25425"/>
<protein>
    <recommendedName>
        <fullName evidence="6">Transmembrane protein</fullName>
    </recommendedName>
</protein>
<feature type="transmembrane region" description="Helical" evidence="1">
    <location>
        <begin position="20"/>
        <end position="39"/>
    </location>
</feature>
<feature type="transmembrane region" description="Helical" evidence="1">
    <location>
        <begin position="59"/>
        <end position="79"/>
    </location>
</feature>
<evidence type="ECO:0000313" key="5">
    <source>
        <dbReference type="Proteomes" id="UP001214094"/>
    </source>
</evidence>
<sequence>MSIGARSGERDGRAPSLARLVAAGLALAAAPTFALMAVLSNMGTAGADPMLCSGAGQTVIGGMTAMYLLMGAFHLQPWLKLIDIRKG</sequence>
<name>A0A9Q9DBW2_ENSAD</name>
<evidence type="ECO:0000313" key="4">
    <source>
        <dbReference type="Proteomes" id="UP001055460"/>
    </source>
</evidence>
<geneLocation type="plasmid" evidence="3 5">
    <name>unnamedA</name>
</geneLocation>
<keyword evidence="1" id="KW-0472">Membrane</keyword>
<evidence type="ECO:0000256" key="1">
    <source>
        <dbReference type="SAM" id="Phobius"/>
    </source>
</evidence>
<reference evidence="2" key="1">
    <citation type="submission" date="2022-06" db="EMBL/GenBank/DDBJ databases">
        <title>Physiological and biochemical characterization and genomic elucidation of a strain of the genus Ensifer adhaerens M8 that combines arsenic oxidation and chromium reduction.</title>
        <authorList>
            <person name="Li X."/>
            <person name="Yu c."/>
        </authorList>
    </citation>
    <scope>NUCLEOTIDE SEQUENCE</scope>
    <source>
        <strain evidence="2">M8</strain>
        <plasmid evidence="2">pA</plasmid>
    </source>
</reference>
<organism evidence="2 4">
    <name type="scientific">Ensifer adhaerens</name>
    <name type="common">Sinorhizobium morelense</name>
    <dbReference type="NCBI Taxonomy" id="106592"/>
    <lineage>
        <taxon>Bacteria</taxon>
        <taxon>Pseudomonadati</taxon>
        <taxon>Pseudomonadota</taxon>
        <taxon>Alphaproteobacteria</taxon>
        <taxon>Hyphomicrobiales</taxon>
        <taxon>Rhizobiaceae</taxon>
        <taxon>Sinorhizobium/Ensifer group</taxon>
        <taxon>Ensifer</taxon>
    </lineage>
</organism>
<evidence type="ECO:0000313" key="2">
    <source>
        <dbReference type="EMBL" id="USJ25749.1"/>
    </source>
</evidence>
<dbReference type="Proteomes" id="UP001214094">
    <property type="component" value="Plasmid unnamedA"/>
</dbReference>
<reference evidence="3 5" key="2">
    <citation type="submission" date="2023-03" db="EMBL/GenBank/DDBJ databases">
        <title>Comparative genome and transcriptome analysis combination mining strategies for increasing vitamin B12 production of Ensifer adhaerens strain.</title>
        <authorList>
            <person name="Yongheng L."/>
        </authorList>
    </citation>
    <scope>NUCLEOTIDE SEQUENCE [LARGE SCALE GENOMIC DNA]</scope>
    <source>
        <strain evidence="3 5">Casida A-T305</strain>
        <plasmid evidence="3 5">unnamedA</plasmid>
    </source>
</reference>
<keyword evidence="2" id="KW-0614">Plasmid</keyword>
<dbReference type="GeneID" id="29521342"/>
<dbReference type="Proteomes" id="UP001055460">
    <property type="component" value="Plasmid pA"/>
</dbReference>
<dbReference type="OrthoDB" id="7777996at2"/>
<dbReference type="RefSeq" id="WP_034800066.1">
    <property type="nucleotide sequence ID" value="NZ_CAXURO020000002.1"/>
</dbReference>
<dbReference type="EMBL" id="CP121309">
    <property type="protein sequence ID" value="WFP93140.1"/>
    <property type="molecule type" value="Genomic_DNA"/>
</dbReference>
<evidence type="ECO:0008006" key="6">
    <source>
        <dbReference type="Google" id="ProtNLM"/>
    </source>
</evidence>